<dbReference type="Proteomes" id="UP000544551">
    <property type="component" value="Unassembled WGS sequence"/>
</dbReference>
<protein>
    <submittedName>
        <fullName evidence="1">Uncharacterized protein</fullName>
    </submittedName>
</protein>
<evidence type="ECO:0000313" key="1">
    <source>
        <dbReference type="EMBL" id="NME89615.1"/>
    </source>
</evidence>
<dbReference type="AlphaFoldDB" id="A0AB36CLF2"/>
<dbReference type="RefSeq" id="WP_168969888.1">
    <property type="nucleotide sequence ID" value="NZ_CP132192.1"/>
</dbReference>
<comment type="caution">
    <text evidence="1">The sequence shown here is derived from an EMBL/GenBank/DDBJ whole genome shotgun (WGS) entry which is preliminary data.</text>
</comment>
<name>A0AB36CLF2_9CORY</name>
<evidence type="ECO:0000313" key="2">
    <source>
        <dbReference type="Proteomes" id="UP000544551"/>
    </source>
</evidence>
<organism evidence="1 2">
    <name type="scientific">Corynebacterium stationis</name>
    <dbReference type="NCBI Taxonomy" id="1705"/>
    <lineage>
        <taxon>Bacteria</taxon>
        <taxon>Bacillati</taxon>
        <taxon>Actinomycetota</taxon>
        <taxon>Actinomycetes</taxon>
        <taxon>Mycobacteriales</taxon>
        <taxon>Corynebacteriaceae</taxon>
        <taxon>Corynebacterium</taxon>
    </lineage>
</organism>
<sequence length="51" mass="5302">MPSGTAGCATYASAKSCLIEPTEASAWKSVVDGIHVNALVSLRVSTTLLMY</sequence>
<proteinExistence type="predicted"/>
<dbReference type="EMBL" id="JABAFZ010000006">
    <property type="protein sequence ID" value="NME89615.1"/>
    <property type="molecule type" value="Genomic_DNA"/>
</dbReference>
<reference evidence="1 2" key="1">
    <citation type="submission" date="2020-04" db="EMBL/GenBank/DDBJ databases">
        <authorList>
            <person name="Hitch T.C.A."/>
            <person name="Wylensek D."/>
            <person name="Clavel T."/>
        </authorList>
    </citation>
    <scope>NUCLEOTIDE SEQUENCE [LARGE SCALE GENOMIC DNA]</scope>
    <source>
        <strain evidence="1 2">BL-383-APC-3D</strain>
    </source>
</reference>
<accession>A0AB36CLF2</accession>
<gene>
    <name evidence="1" type="ORF">HF853_08035</name>
</gene>